<evidence type="ECO:0000313" key="8">
    <source>
        <dbReference type="EMBL" id="CDZ96424.1"/>
    </source>
</evidence>
<evidence type="ECO:0000256" key="6">
    <source>
        <dbReference type="SAM" id="Phobius"/>
    </source>
</evidence>
<feature type="signal peptide" evidence="7">
    <location>
        <begin position="1"/>
        <end position="22"/>
    </location>
</feature>
<keyword evidence="7" id="KW-0732">Signal</keyword>
<keyword evidence="4 6" id="KW-1133">Transmembrane helix</keyword>
<evidence type="ECO:0000256" key="3">
    <source>
        <dbReference type="ARBA" id="ARBA00022692"/>
    </source>
</evidence>
<evidence type="ECO:0000256" key="1">
    <source>
        <dbReference type="ARBA" id="ARBA00004370"/>
    </source>
</evidence>
<name>A0A0F7SGH4_PHARH</name>
<organism evidence="8">
    <name type="scientific">Phaffia rhodozyma</name>
    <name type="common">Yeast</name>
    <name type="synonym">Xanthophyllomyces dendrorhous</name>
    <dbReference type="NCBI Taxonomy" id="264483"/>
    <lineage>
        <taxon>Eukaryota</taxon>
        <taxon>Fungi</taxon>
        <taxon>Dikarya</taxon>
        <taxon>Basidiomycota</taxon>
        <taxon>Agaricomycotina</taxon>
        <taxon>Tremellomycetes</taxon>
        <taxon>Cystofilobasidiales</taxon>
        <taxon>Mrakiaceae</taxon>
        <taxon>Phaffia</taxon>
    </lineage>
</organism>
<accession>A0A0F7SGH4</accession>
<feature type="chain" id="PRO_5002521934" evidence="7">
    <location>
        <begin position="23"/>
        <end position="117"/>
    </location>
</feature>
<dbReference type="PANTHER" id="PTHR21659">
    <property type="entry name" value="HYDROPHOBIC PROTEIN RCI2 LOW TEMPERATURE AND SALT RESPONSIVE PROTEIN LTI6 -RELATED"/>
    <property type="match status" value="1"/>
</dbReference>
<keyword evidence="3 6" id="KW-0812">Transmembrane</keyword>
<dbReference type="GO" id="GO:0016020">
    <property type="term" value="C:membrane"/>
    <property type="evidence" value="ECO:0007669"/>
    <property type="project" value="UniProtKB-SubCell"/>
</dbReference>
<sequence>MEGADLLLVILAIFFPPGAVLATSGCGCDLLLNIILTFLAYIPGVIHAIWIVYKKAQANEKYGKNNYIYVGNGHFQPGPHAYPGQVPVGGPAPYGSHQAAYAPGQGQTYIQSSGVKH</sequence>
<dbReference type="EMBL" id="LN483144">
    <property type="protein sequence ID" value="CDZ96424.1"/>
    <property type="molecule type" value="Genomic_DNA"/>
</dbReference>
<comment type="similarity">
    <text evidence="2">Belongs to the UPF0057 (PMP3) family.</text>
</comment>
<evidence type="ECO:0000256" key="7">
    <source>
        <dbReference type="SAM" id="SignalP"/>
    </source>
</evidence>
<keyword evidence="5 6" id="KW-0472">Membrane</keyword>
<dbReference type="PANTHER" id="PTHR21659:SF40">
    <property type="entry name" value="PHOSPHATIDYLSERINE DECARBOXYLASE"/>
    <property type="match status" value="1"/>
</dbReference>
<reference evidence="8" key="1">
    <citation type="submission" date="2014-08" db="EMBL/GenBank/DDBJ databases">
        <authorList>
            <person name="Sharma Rahul"/>
            <person name="Thines Marco"/>
        </authorList>
    </citation>
    <scope>NUCLEOTIDE SEQUENCE</scope>
</reference>
<protein>
    <submittedName>
        <fullName evidence="8">Stress responsive protein</fullName>
    </submittedName>
</protein>
<dbReference type="InterPro" id="IPR000612">
    <property type="entry name" value="PMP3"/>
</dbReference>
<evidence type="ECO:0000256" key="5">
    <source>
        <dbReference type="ARBA" id="ARBA00023136"/>
    </source>
</evidence>
<comment type="subcellular location">
    <subcellularLocation>
        <location evidence="1">Membrane</location>
    </subcellularLocation>
</comment>
<evidence type="ECO:0000256" key="2">
    <source>
        <dbReference type="ARBA" id="ARBA00009530"/>
    </source>
</evidence>
<feature type="transmembrane region" description="Helical" evidence="6">
    <location>
        <begin position="32"/>
        <end position="53"/>
    </location>
</feature>
<evidence type="ECO:0000256" key="4">
    <source>
        <dbReference type="ARBA" id="ARBA00022989"/>
    </source>
</evidence>
<dbReference type="Pfam" id="PF01679">
    <property type="entry name" value="Pmp3"/>
    <property type="match status" value="1"/>
</dbReference>
<dbReference type="AlphaFoldDB" id="A0A0F7SGH4"/>
<proteinExistence type="inferred from homology"/>